<evidence type="ECO:0000313" key="3">
    <source>
        <dbReference type="Proteomes" id="UP000678895"/>
    </source>
</evidence>
<dbReference type="AlphaFoldDB" id="A0A919Y247"/>
<reference evidence="2" key="1">
    <citation type="submission" date="2021-03" db="EMBL/GenBank/DDBJ databases">
        <title>Antimicrobial resistance genes in bacteria isolated from Japanese honey, and their potential for conferring macrolide and lincosamide resistance in the American foulbrood pathogen Paenibacillus larvae.</title>
        <authorList>
            <person name="Okamoto M."/>
            <person name="Kumagai M."/>
            <person name="Kanamori H."/>
            <person name="Takamatsu D."/>
        </authorList>
    </citation>
    <scope>NUCLEOTIDE SEQUENCE</scope>
    <source>
        <strain evidence="2">J41TS4</strain>
    </source>
</reference>
<sequence length="227" mass="25449">MCNIESNITNYYIPDFMIGAGFQEIVDSKVLGYYDYDKNDDLYFVSSSKVRYSTFWKEANLSEEAYYYDWVLAIPLADAVFGSMASVKLPSTFKTNTTKTTPKQKMPKGAGNLIDSSPIKIPSNAVKVEQAKNGYDQIKYTWSDGTYKYEARWHTRTPGAPADQGNTLVVTRTTPGSQTTRKQQHILTGGNQWTSMKQWQDAVSARQNGVATPEQQALLDSGHWPAP</sequence>
<dbReference type="Proteomes" id="UP000678895">
    <property type="component" value="Unassembled WGS sequence"/>
</dbReference>
<name>A0A919Y247_9BACL</name>
<dbReference type="EMBL" id="BORS01000006">
    <property type="protein sequence ID" value="GIO42344.1"/>
    <property type="molecule type" value="Genomic_DNA"/>
</dbReference>
<dbReference type="RefSeq" id="WP_301627132.1">
    <property type="nucleotide sequence ID" value="NZ_BORS01000006.1"/>
</dbReference>
<evidence type="ECO:0000313" key="2">
    <source>
        <dbReference type="EMBL" id="GIO42344.1"/>
    </source>
</evidence>
<gene>
    <name evidence="2" type="ORF">J41TS4_21020</name>
</gene>
<feature type="region of interest" description="Disordered" evidence="1">
    <location>
        <begin position="206"/>
        <end position="227"/>
    </location>
</feature>
<organism evidence="2 3">
    <name type="scientific">Paenibacillus apis</name>
    <dbReference type="NCBI Taxonomy" id="1792174"/>
    <lineage>
        <taxon>Bacteria</taxon>
        <taxon>Bacillati</taxon>
        <taxon>Bacillota</taxon>
        <taxon>Bacilli</taxon>
        <taxon>Bacillales</taxon>
        <taxon>Paenibacillaceae</taxon>
        <taxon>Paenibacillus</taxon>
    </lineage>
</organism>
<feature type="compositionally biased region" description="Polar residues" evidence="1">
    <location>
        <begin position="206"/>
        <end position="215"/>
    </location>
</feature>
<protein>
    <submittedName>
        <fullName evidence="2">Uncharacterized protein</fullName>
    </submittedName>
</protein>
<comment type="caution">
    <text evidence="2">The sequence shown here is derived from an EMBL/GenBank/DDBJ whole genome shotgun (WGS) entry which is preliminary data.</text>
</comment>
<accession>A0A919Y247</accession>
<proteinExistence type="predicted"/>
<evidence type="ECO:0000256" key="1">
    <source>
        <dbReference type="SAM" id="MobiDB-lite"/>
    </source>
</evidence>
<keyword evidence="3" id="KW-1185">Reference proteome</keyword>